<comment type="caution">
    <text evidence="4">The sequence shown here is derived from an EMBL/GenBank/DDBJ whole genome shotgun (WGS) entry which is preliminary data.</text>
</comment>
<evidence type="ECO:0000256" key="1">
    <source>
        <dbReference type="ARBA" id="ARBA00022729"/>
    </source>
</evidence>
<accession>A0A5C6AZV9</accession>
<sequence precursor="true">MNDKKTPRRQFTKQLALGSLLVPTILYAQNKSGSGAVIVGDGEHTYECLHDWGLDSLPAQHQYGWTSNGVALDSMGQLYVSHHGAPGSIFVFDQAGRFVRELASQHRVKEEAAGHGIDIRTEDDGEFLYLSPDHASMAFTKMTLGGEIVWQKGKSDLEKDSGLKLSRYRPTNSSFRPDGGYYLGDGYGSSYVFEYDKHDSFVRAMGGLGNQDGKFNTPHGQWLDDRDGTPKLVVADRANQRLQWFAMDGTHLKSVGGFVKPADIDVQGDWLIVADIGASVTVLNKDNEIVAKLGHDDEWEKRVMDRKQNLRGKRPEWVAGLFVHPHDACFDRDGNIFVSEYVAGGRVTKLRKV</sequence>
<keyword evidence="5" id="KW-1185">Reference proteome</keyword>
<proteinExistence type="predicted"/>
<dbReference type="RefSeq" id="WP_146520194.1">
    <property type="nucleotide sequence ID" value="NZ_CP151726.1"/>
</dbReference>
<evidence type="ECO:0000313" key="5">
    <source>
        <dbReference type="Proteomes" id="UP000320176"/>
    </source>
</evidence>
<organism evidence="4 5">
    <name type="scientific">Stieleria varia</name>
    <dbReference type="NCBI Taxonomy" id="2528005"/>
    <lineage>
        <taxon>Bacteria</taxon>
        <taxon>Pseudomonadati</taxon>
        <taxon>Planctomycetota</taxon>
        <taxon>Planctomycetia</taxon>
        <taxon>Pirellulales</taxon>
        <taxon>Pirellulaceae</taxon>
        <taxon>Stieleria</taxon>
    </lineage>
</organism>
<feature type="chain" id="PRO_5022961101" evidence="3">
    <location>
        <begin position="29"/>
        <end position="353"/>
    </location>
</feature>
<dbReference type="Gene3D" id="2.120.10.30">
    <property type="entry name" value="TolB, C-terminal domain"/>
    <property type="match status" value="2"/>
</dbReference>
<dbReference type="Proteomes" id="UP000320176">
    <property type="component" value="Unassembled WGS sequence"/>
</dbReference>
<reference evidence="4 5" key="1">
    <citation type="submission" date="2019-02" db="EMBL/GenBank/DDBJ databases">
        <title>Deep-cultivation of Planctomycetes and their phenomic and genomic characterization uncovers novel biology.</title>
        <authorList>
            <person name="Wiegand S."/>
            <person name="Jogler M."/>
            <person name="Boedeker C."/>
            <person name="Pinto D."/>
            <person name="Vollmers J."/>
            <person name="Rivas-Marin E."/>
            <person name="Kohn T."/>
            <person name="Peeters S.H."/>
            <person name="Heuer A."/>
            <person name="Rast P."/>
            <person name="Oberbeckmann S."/>
            <person name="Bunk B."/>
            <person name="Jeske O."/>
            <person name="Meyerdierks A."/>
            <person name="Storesund J.E."/>
            <person name="Kallscheuer N."/>
            <person name="Luecker S."/>
            <person name="Lage O.M."/>
            <person name="Pohl T."/>
            <person name="Merkel B.J."/>
            <person name="Hornburger P."/>
            <person name="Mueller R.-W."/>
            <person name="Bruemmer F."/>
            <person name="Labrenz M."/>
            <person name="Spormann A.M."/>
            <person name="Op Den Camp H."/>
            <person name="Overmann J."/>
            <person name="Amann R."/>
            <person name="Jetten M.S.M."/>
            <person name="Mascher T."/>
            <person name="Medema M.H."/>
            <person name="Devos D.P."/>
            <person name="Kaster A.-K."/>
            <person name="Ovreas L."/>
            <person name="Rohde M."/>
            <person name="Galperin M.Y."/>
            <person name="Jogler C."/>
        </authorList>
    </citation>
    <scope>NUCLEOTIDE SEQUENCE [LARGE SCALE GENOMIC DNA]</scope>
    <source>
        <strain evidence="4 5">Pla52n</strain>
    </source>
</reference>
<gene>
    <name evidence="4" type="ORF">Pla52n_28960</name>
</gene>
<dbReference type="PANTHER" id="PTHR10680">
    <property type="entry name" value="PEPTIDYL-GLYCINE ALPHA-AMIDATING MONOOXYGENASE"/>
    <property type="match status" value="1"/>
</dbReference>
<dbReference type="PANTHER" id="PTHR10680:SF38">
    <property type="entry name" value="BLL1368 PROTEIN"/>
    <property type="match status" value="1"/>
</dbReference>
<evidence type="ECO:0000256" key="2">
    <source>
        <dbReference type="ARBA" id="ARBA00023180"/>
    </source>
</evidence>
<feature type="signal peptide" evidence="3">
    <location>
        <begin position="1"/>
        <end position="28"/>
    </location>
</feature>
<name>A0A5C6AZV9_9BACT</name>
<keyword evidence="1 3" id="KW-0732">Signal</keyword>
<dbReference type="EMBL" id="SJPN01000003">
    <property type="protein sequence ID" value="TWU04851.1"/>
    <property type="molecule type" value="Genomic_DNA"/>
</dbReference>
<dbReference type="SUPFAM" id="SSF101898">
    <property type="entry name" value="NHL repeat"/>
    <property type="match status" value="1"/>
</dbReference>
<dbReference type="InterPro" id="IPR011042">
    <property type="entry name" value="6-blade_b-propeller_TolB-like"/>
</dbReference>
<evidence type="ECO:0000313" key="4">
    <source>
        <dbReference type="EMBL" id="TWU04851.1"/>
    </source>
</evidence>
<evidence type="ECO:0000256" key="3">
    <source>
        <dbReference type="SAM" id="SignalP"/>
    </source>
</evidence>
<dbReference type="OrthoDB" id="9799230at2"/>
<dbReference type="AlphaFoldDB" id="A0A5C6AZV9"/>
<keyword evidence="2" id="KW-0325">Glycoprotein</keyword>
<protein>
    <submittedName>
        <fullName evidence="4">NHL repeat protein</fullName>
    </submittedName>
</protein>